<gene>
    <name evidence="2" type="ORF">TrRE_jg10012</name>
</gene>
<dbReference type="AlphaFoldDB" id="A0A9W7E7B8"/>
<feature type="transmembrane region" description="Helical" evidence="1">
    <location>
        <begin position="96"/>
        <end position="118"/>
    </location>
</feature>
<protein>
    <recommendedName>
        <fullName evidence="4">Sphingomyelin synthase-like domain-containing protein</fullName>
    </recommendedName>
</protein>
<keyword evidence="1" id="KW-0472">Membrane</keyword>
<dbReference type="OrthoDB" id="422827at2759"/>
<proteinExistence type="predicted"/>
<accession>A0A9W7E7B8</accession>
<keyword evidence="3" id="KW-1185">Reference proteome</keyword>
<keyword evidence="1" id="KW-1133">Transmembrane helix</keyword>
<feature type="transmembrane region" description="Helical" evidence="1">
    <location>
        <begin position="54"/>
        <end position="75"/>
    </location>
</feature>
<dbReference type="EMBL" id="BRXZ01001337">
    <property type="protein sequence ID" value="GMH68657.1"/>
    <property type="molecule type" value="Genomic_DNA"/>
</dbReference>
<dbReference type="Proteomes" id="UP001165082">
    <property type="component" value="Unassembled WGS sequence"/>
</dbReference>
<evidence type="ECO:0000256" key="1">
    <source>
        <dbReference type="SAM" id="Phobius"/>
    </source>
</evidence>
<evidence type="ECO:0000313" key="3">
    <source>
        <dbReference type="Proteomes" id="UP001165082"/>
    </source>
</evidence>
<evidence type="ECO:0008006" key="4">
    <source>
        <dbReference type="Google" id="ProtNLM"/>
    </source>
</evidence>
<evidence type="ECO:0000313" key="2">
    <source>
        <dbReference type="EMBL" id="GMH68657.1"/>
    </source>
</evidence>
<keyword evidence="1" id="KW-0812">Transmembrane</keyword>
<sequence length="245" mass="27034">MKMHNSAVLLSQRGGAIPCAPPVLYELPPSTHITPTAGAVYPYPFPLPSLRNVFLTYTFFGFVYLFTLQYNDALFHKDPRPPLKDLGFHHFPCLPLAGEVCDVFATIVIFTVAGYLFYTGDLPAFRWGLLDLAVGKLVSLTLHSSTLMPESRSVIPEPTPVIGRLMGGSTDRLMSNHVFELGVALHIAQGLGWIRSTPERLAVLLIFSAGIILSRGHYTVDVVLAWWCMAVVGRLGFKYRKSGEV</sequence>
<reference evidence="2" key="1">
    <citation type="submission" date="2022-07" db="EMBL/GenBank/DDBJ databases">
        <title>Genome analysis of Parmales, a sister group of diatoms, reveals the evolutionary specialization of diatoms from phago-mixotrophs to photoautotrophs.</title>
        <authorList>
            <person name="Ban H."/>
            <person name="Sato S."/>
            <person name="Yoshikawa S."/>
            <person name="Kazumasa Y."/>
            <person name="Nakamura Y."/>
            <person name="Ichinomiya M."/>
            <person name="Saitoh K."/>
            <person name="Sato N."/>
            <person name="Blanc-Mathieu R."/>
            <person name="Endo H."/>
            <person name="Kuwata A."/>
            <person name="Ogata H."/>
        </authorList>
    </citation>
    <scope>NUCLEOTIDE SEQUENCE</scope>
</reference>
<comment type="caution">
    <text evidence="2">The sequence shown here is derived from an EMBL/GenBank/DDBJ whole genome shotgun (WGS) entry which is preliminary data.</text>
</comment>
<organism evidence="2 3">
    <name type="scientific">Triparma retinervis</name>
    <dbReference type="NCBI Taxonomy" id="2557542"/>
    <lineage>
        <taxon>Eukaryota</taxon>
        <taxon>Sar</taxon>
        <taxon>Stramenopiles</taxon>
        <taxon>Ochrophyta</taxon>
        <taxon>Bolidophyceae</taxon>
        <taxon>Parmales</taxon>
        <taxon>Triparmaceae</taxon>
        <taxon>Triparma</taxon>
    </lineage>
</organism>
<name>A0A9W7E7B8_9STRA</name>